<evidence type="ECO:0000313" key="3">
    <source>
        <dbReference type="Proteomes" id="UP001057134"/>
    </source>
</evidence>
<keyword evidence="3" id="KW-1185">Reference proteome</keyword>
<name>A0ABY4S2Q7_9BACL</name>
<feature type="transmembrane region" description="Helical" evidence="1">
    <location>
        <begin position="20"/>
        <end position="41"/>
    </location>
</feature>
<protein>
    <recommendedName>
        <fullName evidence="4">DUF975 family protein</fullName>
    </recommendedName>
</protein>
<reference evidence="2" key="1">
    <citation type="submission" date="2018-02" db="EMBL/GenBank/DDBJ databases">
        <authorList>
            <person name="Kim S.-K."/>
            <person name="Jung H.-I."/>
            <person name="Lee S.-W."/>
        </authorList>
    </citation>
    <scope>NUCLEOTIDE SEQUENCE</scope>
    <source>
        <strain evidence="2">SK3146</strain>
    </source>
</reference>
<dbReference type="PANTHER" id="PTHR40076">
    <property type="entry name" value="MEMBRANE PROTEIN-RELATED"/>
    <property type="match status" value="1"/>
</dbReference>
<dbReference type="PANTHER" id="PTHR40076:SF1">
    <property type="entry name" value="MEMBRANE PROTEIN"/>
    <property type="match status" value="1"/>
</dbReference>
<sequence length="256" mass="28416">MWTRSELKSRAKRVLGRTYWKAFVVSLLLAFVTGGVPSYSFNSTIGGEGRNGASASASWPNMGSEFSGEFGGALLAIIAIAVIIGFLVLLGVLAFRIFLSAPLEVGSQQYFKQAALEDANMSYIGYAFGEGRYINIVKGMLWRLFLNFLWYLLLIIPGIVKSYAYSMTPFILADNPGIGTKRAVELSNQMTQGHKWRMFVLDLSFIGWYLLGTLAFFVGVLFVLPYVNAVKAELYLDLREQAVHDGRSSRAELNML</sequence>
<feature type="transmembrane region" description="Helical" evidence="1">
    <location>
        <begin position="70"/>
        <end position="99"/>
    </location>
</feature>
<evidence type="ECO:0008006" key="4">
    <source>
        <dbReference type="Google" id="ProtNLM"/>
    </source>
</evidence>
<evidence type="ECO:0000256" key="1">
    <source>
        <dbReference type="SAM" id="Phobius"/>
    </source>
</evidence>
<evidence type="ECO:0000313" key="2">
    <source>
        <dbReference type="EMBL" id="UQZ87628.1"/>
    </source>
</evidence>
<keyword evidence="1" id="KW-1133">Transmembrane helix</keyword>
<dbReference type="Pfam" id="PF06161">
    <property type="entry name" value="DUF975"/>
    <property type="match status" value="1"/>
</dbReference>
<feature type="transmembrane region" description="Helical" evidence="1">
    <location>
        <begin position="206"/>
        <end position="227"/>
    </location>
</feature>
<proteinExistence type="predicted"/>
<dbReference type="Proteomes" id="UP001057134">
    <property type="component" value="Chromosome"/>
</dbReference>
<reference evidence="2" key="2">
    <citation type="journal article" date="2021" name="J Anim Sci Technol">
        <title>Complete genome sequence of Paenibacillus konkukensis sp. nov. SK3146 as a potential probiotic strain.</title>
        <authorList>
            <person name="Jung H.I."/>
            <person name="Park S."/>
            <person name="Niu K.M."/>
            <person name="Lee S.W."/>
            <person name="Kothari D."/>
            <person name="Yi K.J."/>
            <person name="Kim S.K."/>
        </authorList>
    </citation>
    <scope>NUCLEOTIDE SEQUENCE</scope>
    <source>
        <strain evidence="2">SK3146</strain>
    </source>
</reference>
<organism evidence="2 3">
    <name type="scientific">Paenibacillus konkukensis</name>
    <dbReference type="NCBI Taxonomy" id="2020716"/>
    <lineage>
        <taxon>Bacteria</taxon>
        <taxon>Bacillati</taxon>
        <taxon>Bacillota</taxon>
        <taxon>Bacilli</taxon>
        <taxon>Bacillales</taxon>
        <taxon>Paenibacillaceae</taxon>
        <taxon>Paenibacillus</taxon>
    </lineage>
</organism>
<dbReference type="RefSeq" id="WP_249863071.1">
    <property type="nucleotide sequence ID" value="NZ_CP027059.1"/>
</dbReference>
<dbReference type="InterPro" id="IPR010380">
    <property type="entry name" value="DUF975"/>
</dbReference>
<accession>A0ABY4S2Q7</accession>
<feature type="transmembrane region" description="Helical" evidence="1">
    <location>
        <begin position="141"/>
        <end position="160"/>
    </location>
</feature>
<keyword evidence="1" id="KW-0472">Membrane</keyword>
<keyword evidence="1" id="KW-0812">Transmembrane</keyword>
<gene>
    <name evidence="2" type="ORF">SK3146_06930</name>
</gene>
<dbReference type="EMBL" id="CP027059">
    <property type="protein sequence ID" value="UQZ87628.1"/>
    <property type="molecule type" value="Genomic_DNA"/>
</dbReference>